<proteinExistence type="predicted"/>
<protein>
    <submittedName>
        <fullName evidence="1">Uncharacterized protein</fullName>
    </submittedName>
</protein>
<dbReference type="AlphaFoldDB" id="Q2W2G0"/>
<keyword evidence="2" id="KW-1185">Reference proteome</keyword>
<reference evidence="1 2" key="1">
    <citation type="journal article" date="2005" name="DNA Res.">
        <title>Complete genome sequence of the facultative anaerobic magnetotactic bacterium Magnetospirillum sp. strain AMB-1.</title>
        <authorList>
            <person name="Matsunaga T."/>
            <person name="Okamura Y."/>
            <person name="Fukuda Y."/>
            <person name="Wahyudi A.T."/>
            <person name="Murase Y."/>
            <person name="Takeyama H."/>
        </authorList>
    </citation>
    <scope>NUCLEOTIDE SEQUENCE [LARGE SCALE GENOMIC DNA]</scope>
    <source>
        <strain evidence="2">ATCC 700264 / AMB-1</strain>
    </source>
</reference>
<sequence length="307" mass="32955">MIDVASPDIQGSIIMTRKGIAAIGLIAGMLWSASALAAETRQLGGGYSLRPVSGVLLEIRKDVKRLWSCIPTDGDRNETECTLARTLPRITEGAVLIQSADIRGRVPNTCTLVVPGKRLETHAYPSWHPCADTVRDVDGDGSPEFLTSSTYVPRSLGGEEDYPYAAFVSLVPLAYVPGTGLRPKLDGLRRPISAVVAEICRSSRLTCTDAGGLAASWDGPPNTLRDGVPLPLWRLAVALVESGNGVELRKVMTAAWRGEPASLDRFLREVGRVFKAGNDYAEAFLALNGGKVEAMGLQSPNFKHDDQ</sequence>
<organism evidence="1 2">
    <name type="scientific">Paramagnetospirillum magneticum (strain ATCC 700264 / AMB-1)</name>
    <name type="common">Magnetospirillum magneticum</name>
    <dbReference type="NCBI Taxonomy" id="342108"/>
    <lineage>
        <taxon>Bacteria</taxon>
        <taxon>Pseudomonadati</taxon>
        <taxon>Pseudomonadota</taxon>
        <taxon>Alphaproteobacteria</taxon>
        <taxon>Rhodospirillales</taxon>
        <taxon>Magnetospirillaceae</taxon>
        <taxon>Paramagnetospirillum</taxon>
    </lineage>
</organism>
<gene>
    <name evidence="1" type="ordered locus">amb3161</name>
</gene>
<name>Q2W2G0_PARM1</name>
<dbReference type="STRING" id="342108.amb3161"/>
<evidence type="ECO:0000313" key="1">
    <source>
        <dbReference type="EMBL" id="BAE51965.1"/>
    </source>
</evidence>
<evidence type="ECO:0000313" key="2">
    <source>
        <dbReference type="Proteomes" id="UP000007058"/>
    </source>
</evidence>
<dbReference type="HOGENOM" id="CLU_969103_0_0_5"/>
<dbReference type="KEGG" id="mag:amb3161"/>
<dbReference type="Proteomes" id="UP000007058">
    <property type="component" value="Chromosome"/>
</dbReference>
<accession>Q2W2G0</accession>
<dbReference type="EMBL" id="AP007255">
    <property type="protein sequence ID" value="BAE51965.1"/>
    <property type="molecule type" value="Genomic_DNA"/>
</dbReference>